<feature type="compositionally biased region" description="Acidic residues" evidence="1">
    <location>
        <begin position="72"/>
        <end position="84"/>
    </location>
</feature>
<reference evidence="2 3" key="1">
    <citation type="submission" date="2024-04" db="EMBL/GenBank/DDBJ databases">
        <authorList>
            <person name="Fracassetti M."/>
        </authorList>
    </citation>
    <scope>NUCLEOTIDE SEQUENCE [LARGE SCALE GENOMIC DNA]</scope>
</reference>
<dbReference type="Proteomes" id="UP001497516">
    <property type="component" value="Chromosome 4"/>
</dbReference>
<sequence>MPTFAPSSWSLFSVDLAEDANELEGEEAEVELVAEDGLGDEGLEPEEDGPELLPEECDPELLPSKFGPEEPPPVEDDDDVQRRT</sequence>
<evidence type="ECO:0000256" key="1">
    <source>
        <dbReference type="SAM" id="MobiDB-lite"/>
    </source>
</evidence>
<feature type="region of interest" description="Disordered" evidence="1">
    <location>
        <begin position="37"/>
        <end position="84"/>
    </location>
</feature>
<gene>
    <name evidence="2" type="ORF">LTRI10_LOCUS23800</name>
</gene>
<dbReference type="AlphaFoldDB" id="A0AAV2E9I0"/>
<organism evidence="2 3">
    <name type="scientific">Linum trigynum</name>
    <dbReference type="NCBI Taxonomy" id="586398"/>
    <lineage>
        <taxon>Eukaryota</taxon>
        <taxon>Viridiplantae</taxon>
        <taxon>Streptophyta</taxon>
        <taxon>Embryophyta</taxon>
        <taxon>Tracheophyta</taxon>
        <taxon>Spermatophyta</taxon>
        <taxon>Magnoliopsida</taxon>
        <taxon>eudicotyledons</taxon>
        <taxon>Gunneridae</taxon>
        <taxon>Pentapetalae</taxon>
        <taxon>rosids</taxon>
        <taxon>fabids</taxon>
        <taxon>Malpighiales</taxon>
        <taxon>Linaceae</taxon>
        <taxon>Linum</taxon>
    </lineage>
</organism>
<proteinExistence type="predicted"/>
<name>A0AAV2E9I0_9ROSI</name>
<evidence type="ECO:0000313" key="2">
    <source>
        <dbReference type="EMBL" id="CAL1382479.1"/>
    </source>
</evidence>
<keyword evidence="3" id="KW-1185">Reference proteome</keyword>
<dbReference type="EMBL" id="OZ034817">
    <property type="protein sequence ID" value="CAL1382479.1"/>
    <property type="molecule type" value="Genomic_DNA"/>
</dbReference>
<feature type="compositionally biased region" description="Acidic residues" evidence="1">
    <location>
        <begin position="37"/>
        <end position="59"/>
    </location>
</feature>
<protein>
    <submittedName>
        <fullName evidence="2">Uncharacterized protein</fullName>
    </submittedName>
</protein>
<evidence type="ECO:0000313" key="3">
    <source>
        <dbReference type="Proteomes" id="UP001497516"/>
    </source>
</evidence>
<accession>A0AAV2E9I0</accession>